<dbReference type="InterPro" id="IPR020568">
    <property type="entry name" value="Ribosomal_Su5_D2-typ_SF"/>
</dbReference>
<dbReference type="SUPFAM" id="SSF54211">
    <property type="entry name" value="Ribosomal protein S5 domain 2-like"/>
    <property type="match status" value="1"/>
</dbReference>
<dbReference type="AlphaFoldDB" id="A0A4V3UTU2"/>
<dbReference type="InterPro" id="IPR023582">
    <property type="entry name" value="Impact"/>
</dbReference>
<dbReference type="InterPro" id="IPR001498">
    <property type="entry name" value="Impact_N"/>
</dbReference>
<name>A0A4V3UTU2_9GAMM</name>
<dbReference type="PANTHER" id="PTHR16301">
    <property type="entry name" value="IMPACT-RELATED"/>
    <property type="match status" value="1"/>
</dbReference>
<feature type="domain" description="Impact N-terminal" evidence="2">
    <location>
        <begin position="16"/>
        <end position="116"/>
    </location>
</feature>
<dbReference type="OrthoDB" id="9813771at2"/>
<organism evidence="3 4">
    <name type="scientific">Metallibacterium scheffleri</name>
    <dbReference type="NCBI Taxonomy" id="993689"/>
    <lineage>
        <taxon>Bacteria</taxon>
        <taxon>Pseudomonadati</taxon>
        <taxon>Pseudomonadota</taxon>
        <taxon>Gammaproteobacteria</taxon>
        <taxon>Lysobacterales</taxon>
        <taxon>Rhodanobacteraceae</taxon>
        <taxon>Metallibacterium</taxon>
    </lineage>
</organism>
<protein>
    <recommendedName>
        <fullName evidence="2">Impact N-terminal domain-containing protein</fullName>
    </recommendedName>
</protein>
<dbReference type="Pfam" id="PF01205">
    <property type="entry name" value="Impact_N"/>
    <property type="match status" value="1"/>
</dbReference>
<accession>A0A4V3UTU2</accession>
<dbReference type="RefSeq" id="WP_081127681.1">
    <property type="nucleotide sequence ID" value="NZ_DAHXOC010000003.1"/>
</dbReference>
<evidence type="ECO:0000313" key="4">
    <source>
        <dbReference type="Proteomes" id="UP000307749"/>
    </source>
</evidence>
<comment type="similarity">
    <text evidence="1">Belongs to the IMPACT family.</text>
</comment>
<gene>
    <name evidence="3" type="ORF">B1806_01445</name>
</gene>
<dbReference type="EMBL" id="MWQO01000005">
    <property type="protein sequence ID" value="THD11951.1"/>
    <property type="molecule type" value="Genomic_DNA"/>
</dbReference>
<dbReference type="STRING" id="993689.GCA_002077135_02201"/>
<keyword evidence="4" id="KW-1185">Reference proteome</keyword>
<comment type="caution">
    <text evidence="3">The sequence shown here is derived from an EMBL/GenBank/DDBJ whole genome shotgun (WGS) entry which is preliminary data.</text>
</comment>
<sequence>MPITLISPAQHAMTVRGSRFLADAAPVRDAAAAMHWLIGQRHDDATHNCWAWRCGVEYRSSDDGEPGGSAGRPILHAIDAQGFDEVVVRVARWFGGAKLGVGGLVRAYGGCAAQCLRAAPRREIVAMVVARIEADPATLARLRGRLDAFAARIAREVDGDGALHVSLPRQQWPVLRDWLAELTRGRARCDSDIGHATT</sequence>
<evidence type="ECO:0000259" key="2">
    <source>
        <dbReference type="Pfam" id="PF01205"/>
    </source>
</evidence>
<proteinExistence type="inferred from homology"/>
<dbReference type="PANTHER" id="PTHR16301:SF20">
    <property type="entry name" value="IMPACT FAMILY MEMBER YIGZ"/>
    <property type="match status" value="1"/>
</dbReference>
<reference evidence="3 4" key="1">
    <citation type="submission" date="2017-02" db="EMBL/GenBank/DDBJ databases">
        <title>Whole genome sequencing of Metallibacterium scheffleri DSM 24874 (T).</title>
        <authorList>
            <person name="Kumar S."/>
            <person name="Patil P."/>
            <person name="Patil P.B."/>
        </authorList>
    </citation>
    <scope>NUCLEOTIDE SEQUENCE [LARGE SCALE GENOMIC DNA]</scope>
    <source>
        <strain evidence="3 4">DSM 24874</strain>
    </source>
</reference>
<dbReference type="GO" id="GO:0005737">
    <property type="term" value="C:cytoplasm"/>
    <property type="evidence" value="ECO:0007669"/>
    <property type="project" value="TreeGrafter"/>
</dbReference>
<dbReference type="InterPro" id="IPR036956">
    <property type="entry name" value="Impact_N_sf"/>
</dbReference>
<dbReference type="Gene3D" id="3.30.230.30">
    <property type="entry name" value="Impact, N-terminal domain"/>
    <property type="match status" value="1"/>
</dbReference>
<dbReference type="GO" id="GO:0006446">
    <property type="term" value="P:regulation of translational initiation"/>
    <property type="evidence" value="ECO:0007669"/>
    <property type="project" value="TreeGrafter"/>
</dbReference>
<evidence type="ECO:0000256" key="1">
    <source>
        <dbReference type="ARBA" id="ARBA00007665"/>
    </source>
</evidence>
<dbReference type="Proteomes" id="UP000307749">
    <property type="component" value="Unassembled WGS sequence"/>
</dbReference>
<evidence type="ECO:0000313" key="3">
    <source>
        <dbReference type="EMBL" id="THD11951.1"/>
    </source>
</evidence>